<reference evidence="2 3" key="1">
    <citation type="submission" date="2024-04" db="EMBL/GenBank/DDBJ databases">
        <title>Genome assembly C_amara_ONT_v2.</title>
        <authorList>
            <person name="Yant L."/>
            <person name="Moore C."/>
            <person name="Slenker M."/>
        </authorList>
    </citation>
    <scope>NUCLEOTIDE SEQUENCE [LARGE SCALE GENOMIC DNA]</scope>
    <source>
        <tissue evidence="2">Leaf</tissue>
    </source>
</reference>
<dbReference type="AlphaFoldDB" id="A0ABD1ACQ7"/>
<evidence type="ECO:0000313" key="2">
    <source>
        <dbReference type="EMBL" id="KAL1201749.1"/>
    </source>
</evidence>
<accession>A0ABD1ACQ7</accession>
<dbReference type="InterPro" id="IPR005174">
    <property type="entry name" value="KIB1-4_b-propeller"/>
</dbReference>
<dbReference type="PANTHER" id="PTHR44259:SF25">
    <property type="entry name" value="F-BOX DOMAIN-CONTAINING PROTEIN"/>
    <property type="match status" value="1"/>
</dbReference>
<proteinExistence type="predicted"/>
<dbReference type="Proteomes" id="UP001558713">
    <property type="component" value="Unassembled WGS sequence"/>
</dbReference>
<protein>
    <submittedName>
        <fullName evidence="2">F-box protein</fullName>
    </submittedName>
</protein>
<dbReference type="InterPro" id="IPR050942">
    <property type="entry name" value="F-box_BR-signaling"/>
</dbReference>
<name>A0ABD1ACQ7_CARAN</name>
<organism evidence="2 3">
    <name type="scientific">Cardamine amara subsp. amara</name>
    <dbReference type="NCBI Taxonomy" id="228776"/>
    <lineage>
        <taxon>Eukaryota</taxon>
        <taxon>Viridiplantae</taxon>
        <taxon>Streptophyta</taxon>
        <taxon>Embryophyta</taxon>
        <taxon>Tracheophyta</taxon>
        <taxon>Spermatophyta</taxon>
        <taxon>Magnoliopsida</taxon>
        <taxon>eudicotyledons</taxon>
        <taxon>Gunneridae</taxon>
        <taxon>Pentapetalae</taxon>
        <taxon>rosids</taxon>
        <taxon>malvids</taxon>
        <taxon>Brassicales</taxon>
        <taxon>Brassicaceae</taxon>
        <taxon>Cardamineae</taxon>
        <taxon>Cardamine</taxon>
    </lineage>
</organism>
<gene>
    <name evidence="2" type="ORF">V5N11_006289</name>
</gene>
<comment type="caution">
    <text evidence="2">The sequence shown here is derived from an EMBL/GenBank/DDBJ whole genome shotgun (WGS) entry which is preliminary data.</text>
</comment>
<feature type="domain" description="KIB1-4 beta-propeller" evidence="1">
    <location>
        <begin position="10"/>
        <end position="164"/>
    </location>
</feature>
<sequence>MASPAAPVHAVTGSDHKLYCLNNHKLKIFNFSKESPVQVFKISVRGCIERVLRLPGRIPQDMLNIPSTRVKNNVVVTVSGDALFVSSIRSSMSKTWSFKIYKIDSSKGINKWEEIVSLGDEEILLGLGITVLAKDIGGIKKNSIYFNATDFEDEHDGNDVFIYNLDAKTFEQPHQFVSSSIPCSNALWFLPIFKRE</sequence>
<dbReference type="Pfam" id="PF03478">
    <property type="entry name" value="Beta-prop_KIB1-4"/>
    <property type="match status" value="1"/>
</dbReference>
<evidence type="ECO:0000259" key="1">
    <source>
        <dbReference type="Pfam" id="PF03478"/>
    </source>
</evidence>
<dbReference type="PANTHER" id="PTHR44259">
    <property type="entry name" value="OS07G0183000 PROTEIN-RELATED"/>
    <property type="match status" value="1"/>
</dbReference>
<keyword evidence="3" id="KW-1185">Reference proteome</keyword>
<dbReference type="EMBL" id="JBANAX010000584">
    <property type="protein sequence ID" value="KAL1201749.1"/>
    <property type="molecule type" value="Genomic_DNA"/>
</dbReference>
<evidence type="ECO:0000313" key="3">
    <source>
        <dbReference type="Proteomes" id="UP001558713"/>
    </source>
</evidence>